<reference evidence="9" key="1">
    <citation type="submission" date="2023-02" db="EMBL/GenBank/DDBJ databases">
        <title>Genome sequence of Hyphococcus flavus.</title>
        <authorList>
            <person name="Rong J.-C."/>
            <person name="Zhao Q."/>
            <person name="Yi M."/>
            <person name="Wu J.-Y."/>
        </authorList>
    </citation>
    <scope>NUCLEOTIDE SEQUENCE</scope>
    <source>
        <strain evidence="9">MCCC 1K03223</strain>
    </source>
</reference>
<keyword evidence="6" id="KW-0175">Coiled coil</keyword>
<keyword evidence="5 7" id="KW-0472">Membrane</keyword>
<evidence type="ECO:0000256" key="5">
    <source>
        <dbReference type="ARBA" id="ARBA00023136"/>
    </source>
</evidence>
<proteinExistence type="predicted"/>
<feature type="transmembrane region" description="Helical" evidence="7">
    <location>
        <begin position="195"/>
        <end position="212"/>
    </location>
</feature>
<dbReference type="InterPro" id="IPR027469">
    <property type="entry name" value="Cation_efflux_TMD_sf"/>
</dbReference>
<dbReference type="InterPro" id="IPR002524">
    <property type="entry name" value="Cation_efflux"/>
</dbReference>
<dbReference type="Proteomes" id="UP001214043">
    <property type="component" value="Chromosome"/>
</dbReference>
<dbReference type="RefSeq" id="WP_274493081.1">
    <property type="nucleotide sequence ID" value="NZ_CP118166.1"/>
</dbReference>
<feature type="transmembrane region" description="Helical" evidence="7">
    <location>
        <begin position="171"/>
        <end position="189"/>
    </location>
</feature>
<keyword evidence="2 7" id="KW-0812">Transmembrane</keyword>
<feature type="transmembrane region" description="Helical" evidence="7">
    <location>
        <begin position="96"/>
        <end position="115"/>
    </location>
</feature>
<keyword evidence="3" id="KW-0813">Transport</keyword>
<dbReference type="NCBIfam" id="TIGR01297">
    <property type="entry name" value="CDF"/>
    <property type="match status" value="1"/>
</dbReference>
<keyword evidence="3" id="KW-0862">Zinc</keyword>
<evidence type="ECO:0000313" key="9">
    <source>
        <dbReference type="EMBL" id="WDI31238.1"/>
    </source>
</evidence>
<evidence type="ECO:0000256" key="1">
    <source>
        <dbReference type="ARBA" id="ARBA00004141"/>
    </source>
</evidence>
<dbReference type="PANTHER" id="PTHR11562:SF17">
    <property type="entry name" value="RE54080P-RELATED"/>
    <property type="match status" value="1"/>
</dbReference>
<gene>
    <name evidence="9" type="ORF">PUV54_14905</name>
</gene>
<dbReference type="PANTHER" id="PTHR11562">
    <property type="entry name" value="CATION EFFLUX PROTEIN/ ZINC TRANSPORTER"/>
    <property type="match status" value="1"/>
</dbReference>
<dbReference type="AlphaFoldDB" id="A0AAE9ZB39"/>
<dbReference type="Pfam" id="PF01545">
    <property type="entry name" value="Cation_efflux"/>
    <property type="match status" value="1"/>
</dbReference>
<evidence type="ECO:0000313" key="10">
    <source>
        <dbReference type="Proteomes" id="UP001214043"/>
    </source>
</evidence>
<sequence length="339" mass="36367">MEFGAFGEGMVNCNHQDHHQTHSKATSRLLAAFAVISIFMVVEVVGGIIAGSLALLADATHMLTDAAALALAASAQFFAARPADSRLHFGYRRAQVLAAFVNGILLAVLLCWIVYEAIRRFMQPISVDSGLMLWIAAAGLLANAIAFFILHRRGEENLNVRGALLHVMSDLLGSVAAIIAAIVIITTGWMAIDPLLSIAVAVLIGFSAFRLVRETGFILLEGAPSAIDVEKLKEGLKLSSDKIVDVHRVQISQITPEQLRLTLHACVKESEDAAEALKEAKMFLEQEYNIKQSTIQVEIGGKCPDIGDGAKKFEVHENQTEVKPNLTANGGAAAFAASD</sequence>
<protein>
    <submittedName>
        <fullName evidence="9">Cation diffusion facilitator family transporter</fullName>
    </submittedName>
</protein>
<dbReference type="InterPro" id="IPR050681">
    <property type="entry name" value="CDF/SLC30A"/>
</dbReference>
<dbReference type="GO" id="GO:0005886">
    <property type="term" value="C:plasma membrane"/>
    <property type="evidence" value="ECO:0007669"/>
    <property type="project" value="TreeGrafter"/>
</dbReference>
<feature type="transmembrane region" description="Helical" evidence="7">
    <location>
        <begin position="131"/>
        <end position="150"/>
    </location>
</feature>
<keyword evidence="10" id="KW-1185">Reference proteome</keyword>
<keyword evidence="3" id="KW-0406">Ion transport</keyword>
<evidence type="ECO:0000256" key="2">
    <source>
        <dbReference type="ARBA" id="ARBA00022692"/>
    </source>
</evidence>
<evidence type="ECO:0000256" key="7">
    <source>
        <dbReference type="SAM" id="Phobius"/>
    </source>
</evidence>
<feature type="domain" description="Cation efflux protein transmembrane" evidence="8">
    <location>
        <begin position="29"/>
        <end position="220"/>
    </location>
</feature>
<feature type="transmembrane region" description="Helical" evidence="7">
    <location>
        <begin position="66"/>
        <end position="84"/>
    </location>
</feature>
<comment type="subcellular location">
    <subcellularLocation>
        <location evidence="1">Membrane</location>
        <topology evidence="1">Multi-pass membrane protein</topology>
    </subcellularLocation>
</comment>
<dbReference type="KEGG" id="hfl:PUV54_14905"/>
<feature type="coiled-coil region" evidence="6">
    <location>
        <begin position="267"/>
        <end position="294"/>
    </location>
</feature>
<evidence type="ECO:0000256" key="4">
    <source>
        <dbReference type="ARBA" id="ARBA00022989"/>
    </source>
</evidence>
<evidence type="ECO:0000256" key="6">
    <source>
        <dbReference type="SAM" id="Coils"/>
    </source>
</evidence>
<keyword evidence="3" id="KW-0864">Zinc transport</keyword>
<dbReference type="SUPFAM" id="SSF161111">
    <property type="entry name" value="Cation efflux protein transmembrane domain-like"/>
    <property type="match status" value="1"/>
</dbReference>
<dbReference type="Gene3D" id="1.20.1510.10">
    <property type="entry name" value="Cation efflux protein transmembrane domain"/>
    <property type="match status" value="1"/>
</dbReference>
<organism evidence="9 10">
    <name type="scientific">Hyphococcus flavus</name>
    <dbReference type="NCBI Taxonomy" id="1866326"/>
    <lineage>
        <taxon>Bacteria</taxon>
        <taxon>Pseudomonadati</taxon>
        <taxon>Pseudomonadota</taxon>
        <taxon>Alphaproteobacteria</taxon>
        <taxon>Parvularculales</taxon>
        <taxon>Parvularculaceae</taxon>
        <taxon>Hyphococcus</taxon>
    </lineage>
</organism>
<dbReference type="InterPro" id="IPR058533">
    <property type="entry name" value="Cation_efflux_TM"/>
</dbReference>
<evidence type="ECO:0000256" key="3">
    <source>
        <dbReference type="ARBA" id="ARBA00022906"/>
    </source>
</evidence>
<dbReference type="EMBL" id="CP118166">
    <property type="protein sequence ID" value="WDI31238.1"/>
    <property type="molecule type" value="Genomic_DNA"/>
</dbReference>
<accession>A0AAE9ZB39</accession>
<feature type="transmembrane region" description="Helical" evidence="7">
    <location>
        <begin position="29"/>
        <end position="54"/>
    </location>
</feature>
<name>A0AAE9ZB39_9PROT</name>
<dbReference type="GO" id="GO:0005385">
    <property type="term" value="F:zinc ion transmembrane transporter activity"/>
    <property type="evidence" value="ECO:0007669"/>
    <property type="project" value="TreeGrafter"/>
</dbReference>
<keyword evidence="4 7" id="KW-1133">Transmembrane helix</keyword>
<evidence type="ECO:0000259" key="8">
    <source>
        <dbReference type="Pfam" id="PF01545"/>
    </source>
</evidence>